<dbReference type="AlphaFoldDB" id="A0A427KG21"/>
<sequence>MEFLKLYGKEIFSVVAALLTWTLNTYFKARVRLAYGELHNFTFLVPEPLRNQEGEVIRPQQLVHTRSVTLLNEGREVATKIEVIFNYQPRYLNIWPVRKFTEFKEADGRYIIEFESLAPKDSVMFEALSINGDLPDILAIRSKESIAREINLVHYRDFSPLVKRILAFLLLLGFTSAVYLTLLLLQWLLVTAG</sequence>
<evidence type="ECO:0000313" key="2">
    <source>
        <dbReference type="EMBL" id="RSB27199.1"/>
    </source>
</evidence>
<gene>
    <name evidence="2" type="ORF">EGK68_21965</name>
</gene>
<protein>
    <submittedName>
        <fullName evidence="2">Uncharacterized protein</fullName>
    </submittedName>
</protein>
<feature type="transmembrane region" description="Helical" evidence="1">
    <location>
        <begin position="6"/>
        <end position="27"/>
    </location>
</feature>
<dbReference type="RefSeq" id="WP_125366398.1">
    <property type="nucleotide sequence ID" value="NZ_RHWT01000040.1"/>
</dbReference>
<organism evidence="2 3">
    <name type="scientific">Enterobacter cloacae</name>
    <dbReference type="NCBI Taxonomy" id="550"/>
    <lineage>
        <taxon>Bacteria</taxon>
        <taxon>Pseudomonadati</taxon>
        <taxon>Pseudomonadota</taxon>
        <taxon>Gammaproteobacteria</taxon>
        <taxon>Enterobacterales</taxon>
        <taxon>Enterobacteriaceae</taxon>
        <taxon>Enterobacter</taxon>
        <taxon>Enterobacter cloacae complex</taxon>
    </lineage>
</organism>
<dbReference type="EMBL" id="RHWT01000040">
    <property type="protein sequence ID" value="RSB27199.1"/>
    <property type="molecule type" value="Genomic_DNA"/>
</dbReference>
<name>A0A427KG21_ENTCL</name>
<accession>A0A427KG21</accession>
<evidence type="ECO:0000256" key="1">
    <source>
        <dbReference type="SAM" id="Phobius"/>
    </source>
</evidence>
<dbReference type="Proteomes" id="UP000275321">
    <property type="component" value="Unassembled WGS sequence"/>
</dbReference>
<feature type="transmembrane region" description="Helical" evidence="1">
    <location>
        <begin position="165"/>
        <end position="189"/>
    </location>
</feature>
<reference evidence="2 3" key="1">
    <citation type="submission" date="2018-10" db="EMBL/GenBank/DDBJ databases">
        <title>Transmission dynamics of multidrug resistant bacteria on intensive care unit surfaces.</title>
        <authorList>
            <person name="D'Souza A.W."/>
            <person name="Potter R.F."/>
            <person name="Wallace M."/>
            <person name="Shupe A."/>
            <person name="Patel S."/>
            <person name="Sun S."/>
            <person name="Gul D."/>
            <person name="Kwon J.H."/>
            <person name="Andleeb S."/>
            <person name="Burnham C.-A.D."/>
            <person name="Dantas G."/>
        </authorList>
    </citation>
    <scope>NUCLEOTIDE SEQUENCE [LARGE SCALE GENOMIC DNA]</scope>
    <source>
        <strain evidence="2 3">EC_073</strain>
    </source>
</reference>
<keyword evidence="1" id="KW-0812">Transmembrane</keyword>
<keyword evidence="1" id="KW-0472">Membrane</keyword>
<evidence type="ECO:0000313" key="3">
    <source>
        <dbReference type="Proteomes" id="UP000275321"/>
    </source>
</evidence>
<proteinExistence type="predicted"/>
<comment type="caution">
    <text evidence="2">The sequence shown here is derived from an EMBL/GenBank/DDBJ whole genome shotgun (WGS) entry which is preliminary data.</text>
</comment>
<keyword evidence="1" id="KW-1133">Transmembrane helix</keyword>